<dbReference type="RefSeq" id="WP_250987637.1">
    <property type="nucleotide sequence ID" value="NZ_QFDM01000002.1"/>
</dbReference>
<sequence>MKLTRLSAFIYLIVAAAVLICGCTGTTNTDSVPGAGNQTTTPTPTAAAAEDVQVKVFHAGSLTGPFEKVKAEFETEHPGVTVLLEPAGSVDCIKKVTENGKPADVVASADYALIPDMMIPEDADWYLTFAKNRMVLTYSNESMYADEITAENWYEILDRDGVRWGFSDPNSDPCGYRSPMVIQLAEAYYEDDQIFETLVGEHSEITVTEEGGVYTIHAADPKPDSITLTIRPKSVELVQMIQAGGLDYAWEYRSVAVQNDLRFLELPEEIDLSSIDFAENYATVRTEAKKGDGTTVYAGSPIVYGVTVPKIAEHPDLGLEFVEMLIGATGQEILAADGQPPIVPAGGYGDVPTALQSLVEMKA</sequence>
<dbReference type="PROSITE" id="PS51257">
    <property type="entry name" value="PROKAR_LIPOPROTEIN"/>
    <property type="match status" value="1"/>
</dbReference>
<proteinExistence type="inferred from homology"/>
<dbReference type="NCBIfam" id="NF003196">
    <property type="entry name" value="PRK04168.1"/>
    <property type="match status" value="1"/>
</dbReference>
<reference evidence="2 3" key="1">
    <citation type="submission" date="2018-05" db="EMBL/GenBank/DDBJ databases">
        <title>Isolation and characterization of genus Methanoculleus species and their viruses from deep sea marine sediment offshore southwestern Taiwan.</title>
        <authorList>
            <person name="Wei W.-H."/>
            <person name="Chen W.-C."/>
            <person name="Lai M.-C."/>
            <person name="Chen S.-C."/>
        </authorList>
    </citation>
    <scope>NUCLEOTIDE SEQUENCE [LARGE SCALE GENOMIC DNA]</scope>
    <source>
        <strain evidence="2 3">CWC-02</strain>
    </source>
</reference>
<dbReference type="NCBIfam" id="TIGR03730">
    <property type="entry name" value="tungstate_WtpA"/>
    <property type="match status" value="1"/>
</dbReference>
<evidence type="ECO:0000256" key="1">
    <source>
        <dbReference type="ARBA" id="ARBA00009438"/>
    </source>
</evidence>
<comment type="caution">
    <text evidence="2">The sequence shown here is derived from an EMBL/GenBank/DDBJ whole genome shotgun (WGS) entry which is preliminary data.</text>
</comment>
<gene>
    <name evidence="2" type="ORF">DIC75_08680</name>
</gene>
<name>A0ABD4TEJ4_9EURY</name>
<protein>
    <submittedName>
        <fullName evidence="2">Tungstate ABC transporter substrate-binding protein WtpA</fullName>
    </submittedName>
</protein>
<evidence type="ECO:0000313" key="3">
    <source>
        <dbReference type="Proteomes" id="UP001523230"/>
    </source>
</evidence>
<comment type="similarity">
    <text evidence="1">Belongs to the bacterial solute-binding protein 1 family. WtpA subfamily.</text>
</comment>
<organism evidence="2 3">
    <name type="scientific">Methanoculleus oceani</name>
    <dbReference type="NCBI Taxonomy" id="2184756"/>
    <lineage>
        <taxon>Archaea</taxon>
        <taxon>Methanobacteriati</taxon>
        <taxon>Methanobacteriota</taxon>
        <taxon>Stenosarchaea group</taxon>
        <taxon>Methanomicrobia</taxon>
        <taxon>Methanomicrobiales</taxon>
        <taxon>Methanomicrobiaceae</taxon>
        <taxon>Methanoculleus</taxon>
    </lineage>
</organism>
<dbReference type="EMBL" id="QFDM01000002">
    <property type="protein sequence ID" value="MCM2466381.1"/>
    <property type="molecule type" value="Genomic_DNA"/>
</dbReference>
<accession>A0ABD4TEJ4</accession>
<dbReference type="AlphaFoldDB" id="A0ABD4TEJ4"/>
<dbReference type="PANTHER" id="PTHR30632">
    <property type="entry name" value="MOLYBDATE-BINDING PERIPLASMIC PROTEIN"/>
    <property type="match status" value="1"/>
</dbReference>
<dbReference type="PANTHER" id="PTHR30632:SF16">
    <property type="entry name" value="MOLYBDATE_TUNGSTATE-BINDING PROTEIN WTPA"/>
    <property type="match status" value="1"/>
</dbReference>
<dbReference type="InterPro" id="IPR022498">
    <property type="entry name" value="ABC_trnspt_W-bd_WtpA"/>
</dbReference>
<dbReference type="InterPro" id="IPR050682">
    <property type="entry name" value="ModA/WtpA"/>
</dbReference>
<dbReference type="SUPFAM" id="SSF53850">
    <property type="entry name" value="Periplasmic binding protein-like II"/>
    <property type="match status" value="1"/>
</dbReference>
<evidence type="ECO:0000313" key="2">
    <source>
        <dbReference type="EMBL" id="MCM2466381.1"/>
    </source>
</evidence>
<keyword evidence="3" id="KW-1185">Reference proteome</keyword>
<dbReference type="CDD" id="cd13540">
    <property type="entry name" value="PBP2_ModA_WtpA"/>
    <property type="match status" value="1"/>
</dbReference>
<dbReference type="Proteomes" id="UP001523230">
    <property type="component" value="Unassembled WGS sequence"/>
</dbReference>
<dbReference type="Gene3D" id="3.40.190.10">
    <property type="entry name" value="Periplasmic binding protein-like II"/>
    <property type="match status" value="2"/>
</dbReference>
<dbReference type="Pfam" id="PF13531">
    <property type="entry name" value="SBP_bac_11"/>
    <property type="match status" value="1"/>
</dbReference>